<dbReference type="GeneID" id="85392216"/>
<evidence type="ECO:0000313" key="1">
    <source>
        <dbReference type="EMBL" id="KAK1724678.1"/>
    </source>
</evidence>
<evidence type="ECO:0000313" key="2">
    <source>
        <dbReference type="Proteomes" id="UP001244207"/>
    </source>
</evidence>
<dbReference type="AlphaFoldDB" id="A0AAD8XH65"/>
<gene>
    <name evidence="1" type="ORF">BDZ83DRAFT_622198</name>
</gene>
<comment type="caution">
    <text evidence="1">The sequence shown here is derived from an EMBL/GenBank/DDBJ whole genome shotgun (WGS) entry which is preliminary data.</text>
</comment>
<protein>
    <submittedName>
        <fullName evidence="1">Uncharacterized protein</fullName>
    </submittedName>
</protein>
<dbReference type="Proteomes" id="UP001244207">
    <property type="component" value="Unassembled WGS sequence"/>
</dbReference>
<dbReference type="EMBL" id="JAHMHS010000049">
    <property type="protein sequence ID" value="KAK1724678.1"/>
    <property type="molecule type" value="Genomic_DNA"/>
</dbReference>
<reference evidence="1" key="1">
    <citation type="submission" date="2021-12" db="EMBL/GenBank/DDBJ databases">
        <title>Comparative genomics, transcriptomics and evolutionary studies reveal genomic signatures of adaptation to plant cell wall in hemibiotrophic fungi.</title>
        <authorList>
            <consortium name="DOE Joint Genome Institute"/>
            <person name="Baroncelli R."/>
            <person name="Diaz J.F."/>
            <person name="Benocci T."/>
            <person name="Peng M."/>
            <person name="Battaglia E."/>
            <person name="Haridas S."/>
            <person name="Andreopoulos W."/>
            <person name="Labutti K."/>
            <person name="Pangilinan J."/>
            <person name="Floch G.L."/>
            <person name="Makela M.R."/>
            <person name="Henrissat B."/>
            <person name="Grigoriev I.V."/>
            <person name="Crouch J.A."/>
            <person name="De Vries R.P."/>
            <person name="Sukno S.A."/>
            <person name="Thon M.R."/>
        </authorList>
    </citation>
    <scope>NUCLEOTIDE SEQUENCE</scope>
    <source>
        <strain evidence="1">CBS 112980</strain>
    </source>
</reference>
<sequence length="83" mass="9208">MLNQPPQGHREVMALISSDDSIPLPEPDFFNVHHRIANILDARGIGARIEAKIEASQSDPENLSPDGTTDLGSILRRKMLMDF</sequence>
<keyword evidence="2" id="KW-1185">Reference proteome</keyword>
<proteinExistence type="predicted"/>
<name>A0AAD8XH65_GLOAC</name>
<accession>A0AAD8XH65</accession>
<dbReference type="RefSeq" id="XP_060364733.1">
    <property type="nucleotide sequence ID" value="XM_060508317.1"/>
</dbReference>
<organism evidence="1 2">
    <name type="scientific">Glomerella acutata</name>
    <name type="common">Colletotrichum acutatum</name>
    <dbReference type="NCBI Taxonomy" id="27357"/>
    <lineage>
        <taxon>Eukaryota</taxon>
        <taxon>Fungi</taxon>
        <taxon>Dikarya</taxon>
        <taxon>Ascomycota</taxon>
        <taxon>Pezizomycotina</taxon>
        <taxon>Sordariomycetes</taxon>
        <taxon>Hypocreomycetidae</taxon>
        <taxon>Glomerellales</taxon>
        <taxon>Glomerellaceae</taxon>
        <taxon>Colletotrichum</taxon>
        <taxon>Colletotrichum acutatum species complex</taxon>
    </lineage>
</organism>